<keyword evidence="2" id="KW-0436">Ligase</keyword>
<keyword evidence="2" id="KW-0820">tRNA-binding</keyword>
<organism evidence="3 4">
    <name type="scientific">Metaclostridioides mangenotii</name>
    <dbReference type="NCBI Taxonomy" id="1540"/>
    <lineage>
        <taxon>Bacteria</taxon>
        <taxon>Bacillati</taxon>
        <taxon>Bacillota</taxon>
        <taxon>Clostridia</taxon>
        <taxon>Peptostreptococcales</taxon>
        <taxon>Peptostreptococcaceae</taxon>
        <taxon>Metaclostridioides</taxon>
    </lineage>
</organism>
<name>A0ABS4E9W7_9FIRM</name>
<comment type="function">
    <text evidence="2">Catalyzes the formation of N(4)-acetylcytidine (ac(4)C) at the wobble position of elongator tRNA(Met), using acetate and ATP as substrates. First activates an acetate ion to form acetyladenylate (Ac-AMP) and then transfers the acetyl group to tRNA to form ac(4)C34.</text>
</comment>
<keyword evidence="2" id="KW-0067">ATP-binding</keyword>
<feature type="binding site" evidence="2">
    <location>
        <position position="189"/>
    </location>
    <ligand>
        <name>ATP</name>
        <dbReference type="ChEBI" id="CHEBI:30616"/>
    </ligand>
</feature>
<dbReference type="Pfam" id="PF05636">
    <property type="entry name" value="HIGH_NTase1"/>
    <property type="match status" value="1"/>
</dbReference>
<feature type="binding site" evidence="2">
    <location>
        <position position="102"/>
    </location>
    <ligand>
        <name>ATP</name>
        <dbReference type="ChEBI" id="CHEBI:30616"/>
    </ligand>
</feature>
<dbReference type="EC" id="6.3.4.-" evidence="2"/>
<dbReference type="PANTHER" id="PTHR37825">
    <property type="entry name" value="TRNA(MET) CYTIDINE ACETATE LIGASE"/>
    <property type="match status" value="1"/>
</dbReference>
<dbReference type="PANTHER" id="PTHR37825:SF1">
    <property type="entry name" value="TRNA(MET) CYTIDINE ACETATE LIGASE"/>
    <property type="match status" value="1"/>
</dbReference>
<keyword evidence="1 2" id="KW-0819">tRNA processing</keyword>
<keyword evidence="2" id="KW-0547">Nucleotide-binding</keyword>
<comment type="similarity">
    <text evidence="2">Belongs to the TmcAL family.</text>
</comment>
<sequence length="479" mass="54503">MNILGLIVEYNPFHNGHLFHLNESKKKTNSTHTIAVMSGNFLQRGEPAILDKHTRAEMAVRAGVDLVVELPTLYACQSAELFSQGAITTLNSLNCVNSICFGSEVGDIGILYTIADILSSEPLEFKTFLKSYLDLGMLFPVARSKALIDYIGQIKSDDNYTGEEATYFSKYNTFLDDIDDIEKVLNNPNNILGIEYIKRLIKLNSSIKPQTIKRIQSEYNSTEITGNISSATAIRNKLKNNSIFDSNSNKSAFVSNSNNFFNSNNRSTGESGNSSAAYYKDNLDTLIDTMPSTSYKILKDKLEENIPLMYDEMFFDSLKTSVFRDKERLSDFFEVNEGIENKIYTEAFSAINTYNLVNSVKSKRYTMTKVKRILNNILLGITKDEIKIAKEIDKMPYIRILAFNNKGREIIKEIKINSDINIINKFSNIEFLLNNPMFKTLIESDIKASNIYNAVYFKRTGNKFKGPYDYYVQPFYLNE</sequence>
<evidence type="ECO:0000256" key="1">
    <source>
        <dbReference type="ARBA" id="ARBA00022694"/>
    </source>
</evidence>
<dbReference type="Proteomes" id="UP000767291">
    <property type="component" value="Unassembled WGS sequence"/>
</dbReference>
<gene>
    <name evidence="2" type="primary">tmcAL</name>
    <name evidence="3" type="ORF">J2Z43_001103</name>
</gene>
<comment type="caution">
    <text evidence="3">The sequence shown here is derived from an EMBL/GenBank/DDBJ whole genome shotgun (WGS) entry which is preliminary data.</text>
</comment>
<evidence type="ECO:0000313" key="4">
    <source>
        <dbReference type="Proteomes" id="UP000767291"/>
    </source>
</evidence>
<accession>A0ABS4E9W7</accession>
<proteinExistence type="inferred from homology"/>
<feature type="binding site" evidence="2">
    <location>
        <begin position="214"/>
        <end position="215"/>
    </location>
    <ligand>
        <name>ATP</name>
        <dbReference type="ChEBI" id="CHEBI:30616"/>
    </ligand>
</feature>
<dbReference type="RefSeq" id="WP_209456182.1">
    <property type="nucleotide sequence ID" value="NZ_BAAACS010000013.1"/>
</dbReference>
<feature type="binding site" evidence="2">
    <location>
        <begin position="7"/>
        <end position="20"/>
    </location>
    <ligand>
        <name>ATP</name>
        <dbReference type="ChEBI" id="CHEBI:30616"/>
    </ligand>
</feature>
<dbReference type="InterPro" id="IPR008513">
    <property type="entry name" value="tRNA(Met)_cyd_acetate_ligase"/>
</dbReference>
<comment type="subcellular location">
    <subcellularLocation>
        <location evidence="2">Cytoplasm</location>
    </subcellularLocation>
</comment>
<evidence type="ECO:0000256" key="2">
    <source>
        <dbReference type="HAMAP-Rule" id="MF_01539"/>
    </source>
</evidence>
<dbReference type="SUPFAM" id="SSF52374">
    <property type="entry name" value="Nucleotidylyl transferase"/>
    <property type="match status" value="1"/>
</dbReference>
<keyword evidence="4" id="KW-1185">Reference proteome</keyword>
<keyword evidence="2" id="KW-0963">Cytoplasm</keyword>
<dbReference type="EMBL" id="JAGGJX010000001">
    <property type="protein sequence ID" value="MBP1854713.1"/>
    <property type="molecule type" value="Genomic_DNA"/>
</dbReference>
<reference evidence="3 4" key="1">
    <citation type="submission" date="2021-03" db="EMBL/GenBank/DDBJ databases">
        <title>Genomic Encyclopedia of Type Strains, Phase IV (KMG-IV): sequencing the most valuable type-strain genomes for metagenomic binning, comparative biology and taxonomic classification.</title>
        <authorList>
            <person name="Goeker M."/>
        </authorList>
    </citation>
    <scope>NUCLEOTIDE SEQUENCE [LARGE SCALE GENOMIC DNA]</scope>
    <source>
        <strain evidence="3 4">DSM 1289</strain>
    </source>
</reference>
<keyword evidence="2" id="KW-0694">RNA-binding</keyword>
<protein>
    <recommendedName>
        <fullName evidence="2">tRNA(Met) cytidine acetate ligase</fullName>
        <ecNumber evidence="2">6.3.4.-</ecNumber>
    </recommendedName>
</protein>
<dbReference type="InterPro" id="IPR014729">
    <property type="entry name" value="Rossmann-like_a/b/a_fold"/>
</dbReference>
<dbReference type="HAMAP" id="MF_01539">
    <property type="entry name" value="TmcAL"/>
    <property type="match status" value="1"/>
</dbReference>
<dbReference type="NCBIfam" id="NF010191">
    <property type="entry name" value="PRK13670.1"/>
    <property type="match status" value="1"/>
</dbReference>
<dbReference type="Gene3D" id="3.40.50.620">
    <property type="entry name" value="HUPs"/>
    <property type="match status" value="1"/>
</dbReference>
<evidence type="ECO:0000313" key="3">
    <source>
        <dbReference type="EMBL" id="MBP1854713.1"/>
    </source>
</evidence>
<comment type="catalytic activity">
    <reaction evidence="2">
        <text>cytidine(34) in elongator tRNA(Met) + acetate + ATP = N(4)-acetylcytidine(34) in elongator tRNA(Met) + AMP + diphosphate</text>
        <dbReference type="Rhea" id="RHEA:58144"/>
        <dbReference type="Rhea" id="RHEA-COMP:10693"/>
        <dbReference type="Rhea" id="RHEA-COMP:10694"/>
        <dbReference type="ChEBI" id="CHEBI:30089"/>
        <dbReference type="ChEBI" id="CHEBI:30616"/>
        <dbReference type="ChEBI" id="CHEBI:33019"/>
        <dbReference type="ChEBI" id="CHEBI:74900"/>
        <dbReference type="ChEBI" id="CHEBI:82748"/>
        <dbReference type="ChEBI" id="CHEBI:456215"/>
    </reaction>
</comment>